<keyword evidence="2" id="KW-0808">Transferase</keyword>
<reference evidence="2 3" key="1">
    <citation type="submission" date="2018-05" db="EMBL/GenBank/DDBJ databases">
        <title>Genomic Encyclopedia of Type Strains, Phase IV (KMG-IV): sequencing the most valuable type-strain genomes for metagenomic binning, comparative biology and taxonomic classification.</title>
        <authorList>
            <person name="Goeker M."/>
        </authorList>
    </citation>
    <scope>NUCLEOTIDE SEQUENCE [LARGE SCALE GENOMIC DNA]</scope>
    <source>
        <strain evidence="2 3">DSM 45480</strain>
    </source>
</reference>
<dbReference type="InterPro" id="IPR044668">
    <property type="entry name" value="PuuD-like"/>
</dbReference>
<evidence type="ECO:0000259" key="1">
    <source>
        <dbReference type="Pfam" id="PF00117"/>
    </source>
</evidence>
<evidence type="ECO:0000313" key="2">
    <source>
        <dbReference type="EMBL" id="PWK84876.1"/>
    </source>
</evidence>
<dbReference type="Gene3D" id="3.40.50.880">
    <property type="match status" value="1"/>
</dbReference>
<comment type="caution">
    <text evidence="2">The sequence shown here is derived from an EMBL/GenBank/DDBJ whole genome shotgun (WGS) entry which is preliminary data.</text>
</comment>
<dbReference type="Proteomes" id="UP000246005">
    <property type="component" value="Unassembled WGS sequence"/>
</dbReference>
<dbReference type="PANTHER" id="PTHR43235:SF1">
    <property type="entry name" value="GLUTAMINE AMIDOTRANSFERASE PB2B2.05-RELATED"/>
    <property type="match status" value="1"/>
</dbReference>
<protein>
    <submittedName>
        <fullName evidence="2">Putative glutamine amidotransferase</fullName>
    </submittedName>
</protein>
<dbReference type="InterPro" id="IPR017926">
    <property type="entry name" value="GATASE"/>
</dbReference>
<dbReference type="InterPro" id="IPR029062">
    <property type="entry name" value="Class_I_gatase-like"/>
</dbReference>
<dbReference type="SUPFAM" id="SSF52317">
    <property type="entry name" value="Class I glutamine amidotransferase-like"/>
    <property type="match status" value="1"/>
</dbReference>
<dbReference type="AlphaFoldDB" id="A0A316HW09"/>
<proteinExistence type="predicted"/>
<dbReference type="GO" id="GO:0005829">
    <property type="term" value="C:cytosol"/>
    <property type="evidence" value="ECO:0007669"/>
    <property type="project" value="TreeGrafter"/>
</dbReference>
<feature type="domain" description="Glutamine amidotransferase" evidence="1">
    <location>
        <begin position="80"/>
        <end position="182"/>
    </location>
</feature>
<dbReference type="PROSITE" id="PS51273">
    <property type="entry name" value="GATASE_TYPE_1"/>
    <property type="match status" value="1"/>
</dbReference>
<gene>
    <name evidence="2" type="ORF">C8D88_10783</name>
</gene>
<organism evidence="2 3">
    <name type="scientific">Lentzea atacamensis</name>
    <dbReference type="NCBI Taxonomy" id="531938"/>
    <lineage>
        <taxon>Bacteria</taxon>
        <taxon>Bacillati</taxon>
        <taxon>Actinomycetota</taxon>
        <taxon>Actinomycetes</taxon>
        <taxon>Pseudonocardiales</taxon>
        <taxon>Pseudonocardiaceae</taxon>
        <taxon>Lentzea</taxon>
    </lineage>
</organism>
<sequence>MTCVAVTARVVVDPVHQTRSDAIDQRWWDFLDACGLLALPVPNDVTTALRLVREVPIGGVLLTGGNDLAELGGDAPERDRTESALLDEALRRKLPVLGVCRGMQLVLRRFGVALSRVRGHVAAQQEIVVEGRERVVNSYHNWAATDVAAPLRVWATGPGDVVKGVRHATKPLLGMMWHPERLPAALAEPDRRLLRSHFGGES</sequence>
<dbReference type="PANTHER" id="PTHR43235">
    <property type="entry name" value="GLUTAMINE AMIDOTRANSFERASE PB2B2.05-RELATED"/>
    <property type="match status" value="1"/>
</dbReference>
<dbReference type="GO" id="GO:0033969">
    <property type="term" value="F:gamma-glutamyl-gamma-aminobutyrate hydrolase activity"/>
    <property type="evidence" value="ECO:0007669"/>
    <property type="project" value="TreeGrafter"/>
</dbReference>
<dbReference type="GO" id="GO:0016740">
    <property type="term" value="F:transferase activity"/>
    <property type="evidence" value="ECO:0007669"/>
    <property type="project" value="UniProtKB-KW"/>
</dbReference>
<accession>A0A316HW09</accession>
<name>A0A316HW09_9PSEU</name>
<dbReference type="Pfam" id="PF00117">
    <property type="entry name" value="GATase"/>
    <property type="match status" value="1"/>
</dbReference>
<keyword evidence="2" id="KW-0315">Glutamine amidotransferase</keyword>
<dbReference type="GO" id="GO:0006598">
    <property type="term" value="P:polyamine catabolic process"/>
    <property type="evidence" value="ECO:0007669"/>
    <property type="project" value="TreeGrafter"/>
</dbReference>
<dbReference type="RefSeq" id="WP_170155048.1">
    <property type="nucleotide sequence ID" value="NZ_QGHB01000007.1"/>
</dbReference>
<evidence type="ECO:0000313" key="3">
    <source>
        <dbReference type="Proteomes" id="UP000246005"/>
    </source>
</evidence>
<dbReference type="EMBL" id="QGHB01000007">
    <property type="protein sequence ID" value="PWK84876.1"/>
    <property type="molecule type" value="Genomic_DNA"/>
</dbReference>